<proteinExistence type="predicted"/>
<dbReference type="AlphaFoldDB" id="A0A927N2I0"/>
<protein>
    <submittedName>
        <fullName evidence="2">Uncharacterized protein</fullName>
    </submittedName>
</protein>
<dbReference type="Proteomes" id="UP000638648">
    <property type="component" value="Unassembled WGS sequence"/>
</dbReference>
<evidence type="ECO:0000256" key="1">
    <source>
        <dbReference type="SAM" id="MobiDB-lite"/>
    </source>
</evidence>
<evidence type="ECO:0000313" key="3">
    <source>
        <dbReference type="Proteomes" id="UP000638648"/>
    </source>
</evidence>
<keyword evidence="3" id="KW-1185">Reference proteome</keyword>
<comment type="caution">
    <text evidence="2">The sequence shown here is derived from an EMBL/GenBank/DDBJ whole genome shotgun (WGS) entry which is preliminary data.</text>
</comment>
<evidence type="ECO:0000313" key="2">
    <source>
        <dbReference type="EMBL" id="MBE1611465.1"/>
    </source>
</evidence>
<feature type="region of interest" description="Disordered" evidence="1">
    <location>
        <begin position="86"/>
        <end position="118"/>
    </location>
</feature>
<feature type="region of interest" description="Disordered" evidence="1">
    <location>
        <begin position="1"/>
        <end position="36"/>
    </location>
</feature>
<gene>
    <name evidence="2" type="ORF">HEB94_008313</name>
</gene>
<name>A0A927N2I0_9ACTN</name>
<organism evidence="2 3">
    <name type="scientific">Actinopolymorpha pittospori</name>
    <dbReference type="NCBI Taxonomy" id="648752"/>
    <lineage>
        <taxon>Bacteria</taxon>
        <taxon>Bacillati</taxon>
        <taxon>Actinomycetota</taxon>
        <taxon>Actinomycetes</taxon>
        <taxon>Propionibacteriales</taxon>
        <taxon>Actinopolymorphaceae</taxon>
        <taxon>Actinopolymorpha</taxon>
    </lineage>
</organism>
<accession>A0A927N2I0</accession>
<reference evidence="2" key="1">
    <citation type="submission" date="2020-10" db="EMBL/GenBank/DDBJ databases">
        <title>Sequencing the genomes of 1000 actinobacteria strains.</title>
        <authorList>
            <person name="Klenk H.-P."/>
        </authorList>
    </citation>
    <scope>NUCLEOTIDE SEQUENCE</scope>
    <source>
        <strain evidence="2">DSM 45354</strain>
    </source>
</reference>
<feature type="compositionally biased region" description="Basic and acidic residues" evidence="1">
    <location>
        <begin position="95"/>
        <end position="118"/>
    </location>
</feature>
<dbReference type="EMBL" id="JADBEM010000001">
    <property type="protein sequence ID" value="MBE1611465.1"/>
    <property type="molecule type" value="Genomic_DNA"/>
</dbReference>
<sequence length="118" mass="13107">MSSGRSRHGPGIPGRREGRQGVGAGTRNWCHGEQGVPHGSVIGRDVMYGWHRDRPCGPPPAWVRRLFGIEWICLHREVCPGCGRVIRQSLPPQECPDRPRTTGRPEEPNGSKEPKRDG</sequence>